<evidence type="ECO:0000313" key="2">
    <source>
        <dbReference type="EMBL" id="MCA5892130.1"/>
    </source>
</evidence>
<evidence type="ECO:0000256" key="1">
    <source>
        <dbReference type="SAM" id="MobiDB-lite"/>
    </source>
</evidence>
<feature type="compositionally biased region" description="Low complexity" evidence="1">
    <location>
        <begin position="566"/>
        <end position="576"/>
    </location>
</feature>
<protein>
    <submittedName>
        <fullName evidence="2">DUF285 domain-containing protein</fullName>
    </submittedName>
</protein>
<dbReference type="RefSeq" id="WP_225563843.1">
    <property type="nucleotide sequence ID" value="NZ_JAIXCQ010000001.1"/>
</dbReference>
<accession>A0ABS7ZED7</accession>
<dbReference type="Pfam" id="PF03382">
    <property type="entry name" value="DUF285"/>
    <property type="match status" value="2"/>
</dbReference>
<dbReference type="EMBL" id="JAIXCQ010000001">
    <property type="protein sequence ID" value="MCA5892130.1"/>
    <property type="molecule type" value="Genomic_DNA"/>
</dbReference>
<keyword evidence="3" id="KW-1185">Reference proteome</keyword>
<dbReference type="InterPro" id="IPR005046">
    <property type="entry name" value="DUF285"/>
</dbReference>
<proteinExistence type="predicted"/>
<feature type="compositionally biased region" description="Acidic residues" evidence="1">
    <location>
        <begin position="546"/>
        <end position="565"/>
    </location>
</feature>
<reference evidence="2 3" key="1">
    <citation type="submission" date="2021-09" db="EMBL/GenBank/DDBJ databases">
        <title>Isoptericola luteus sp. nov., a novel bacterium isolated from Harbin, the capital city of Heilongjiang province.</title>
        <authorList>
            <person name="Li J."/>
        </authorList>
    </citation>
    <scope>NUCLEOTIDE SEQUENCE [LARGE SCALE GENOMIC DNA]</scope>
    <source>
        <strain evidence="2 3">NEAU-Y5</strain>
    </source>
</reference>
<comment type="caution">
    <text evidence="2">The sequence shown here is derived from an EMBL/GenBank/DDBJ whole genome shotgun (WGS) entry which is preliminary data.</text>
</comment>
<gene>
    <name evidence="2" type="ORF">LEP48_02050</name>
</gene>
<dbReference type="Proteomes" id="UP001319870">
    <property type="component" value="Unassembled WGS sequence"/>
</dbReference>
<feature type="compositionally biased region" description="Low complexity" evidence="1">
    <location>
        <begin position="519"/>
        <end position="534"/>
    </location>
</feature>
<organism evidence="2 3">
    <name type="scientific">Isoptericola luteus</name>
    <dbReference type="NCBI Taxonomy" id="2879484"/>
    <lineage>
        <taxon>Bacteria</taxon>
        <taxon>Bacillati</taxon>
        <taxon>Actinomycetota</taxon>
        <taxon>Actinomycetes</taxon>
        <taxon>Micrococcales</taxon>
        <taxon>Promicromonosporaceae</taxon>
        <taxon>Isoptericola</taxon>
    </lineage>
</organism>
<evidence type="ECO:0000313" key="3">
    <source>
        <dbReference type="Proteomes" id="UP001319870"/>
    </source>
</evidence>
<name>A0ABS7ZED7_9MICO</name>
<feature type="region of interest" description="Disordered" evidence="1">
    <location>
        <begin position="508"/>
        <end position="610"/>
    </location>
</feature>
<sequence length="610" mass="62419">MRRQDPSTSPLRTTALVAAAVAAVAVLMVILPAAGSYASWNATAPLGGTATTGSLAIDQDTLDDGAWTRAGAPFDPATGRLTAGTTLTYTVAAVPVTAVGDNLVATFGDVRGAVVPEAVEDHVTIAIAADPATVRGADSDADGHQVVDLALTVAAGAYLPSGARTIDLSHLTVTLTNGRGWSDTASLDAGTLTTGATAPAGGTVVMNFDRSLDDDDVVGFYLQDPAPGTKVKWNVWYVDGVPGEHTTDAVDGLNSFDYSGYAAMPWIEIVGSFEGMGSPEQTESLVGSLTAVQGWTTAIGSTSASHAFKDAVHLREVSTLPSTLTDTSYAFQNAGSAYAPGTISMEIVGWDSSNVTTMAHMFDGASNYRQYNPTFDTTSVTDMSFMFAGATSFRGPVSFTSTANVTTMEGMFQGASSYVGANWGDGNIAHWDVSRVTTMDAMFDGARSFDADIRAWDTGSVATMDAMFRDAASMARDLSGWDVGAVVSHQDFATGAGPLTEPVWNVARTAPPQAPPATGPDAATTPPAGEPADPSADATEPVLPDVEGEGEGPTEELVCQEDDADVAGTAAAAADAADTDADPTEDAAACDGTPTPQVRPMAGAGGTDAD</sequence>